<evidence type="ECO:0000313" key="10">
    <source>
        <dbReference type="EMBL" id="PLS08448.1"/>
    </source>
</evidence>
<dbReference type="GO" id="GO:0016020">
    <property type="term" value="C:membrane"/>
    <property type="evidence" value="ECO:0007669"/>
    <property type="project" value="InterPro"/>
</dbReference>
<keyword evidence="4" id="KW-0249">Electron transport</keyword>
<dbReference type="PROSITE" id="PS51007">
    <property type="entry name" value="CYTC"/>
    <property type="match status" value="1"/>
</dbReference>
<dbReference type="PANTHER" id="PTHR37823">
    <property type="entry name" value="CYTOCHROME C-553-LIKE"/>
    <property type="match status" value="1"/>
</dbReference>
<dbReference type="RefSeq" id="WP_101646467.1">
    <property type="nucleotide sequence ID" value="NZ_PGVE01000017.1"/>
</dbReference>
<dbReference type="InterPro" id="IPR051811">
    <property type="entry name" value="Cytochrome_c550/c551-like"/>
</dbReference>
<evidence type="ECO:0000256" key="4">
    <source>
        <dbReference type="ARBA" id="ARBA00022982"/>
    </source>
</evidence>
<evidence type="ECO:0000256" key="3">
    <source>
        <dbReference type="ARBA" id="ARBA00022723"/>
    </source>
</evidence>
<evidence type="ECO:0000259" key="9">
    <source>
        <dbReference type="PROSITE" id="PS51007"/>
    </source>
</evidence>
<dbReference type="GO" id="GO:0020037">
    <property type="term" value="F:heme binding"/>
    <property type="evidence" value="ECO:0007669"/>
    <property type="project" value="InterPro"/>
</dbReference>
<evidence type="ECO:0000313" key="11">
    <source>
        <dbReference type="Proteomes" id="UP000234950"/>
    </source>
</evidence>
<dbReference type="Proteomes" id="UP000234950">
    <property type="component" value="Unassembled WGS sequence"/>
</dbReference>
<keyword evidence="8" id="KW-0472">Membrane</keyword>
<dbReference type="GO" id="GO:0005506">
    <property type="term" value="F:iron ion binding"/>
    <property type="evidence" value="ECO:0007669"/>
    <property type="project" value="InterPro"/>
</dbReference>
<dbReference type="EMBL" id="PGVE01000017">
    <property type="protein sequence ID" value="PLS08448.1"/>
    <property type="molecule type" value="Genomic_DNA"/>
</dbReference>
<comment type="caution">
    <text evidence="10">The sequence shown here is derived from an EMBL/GenBank/DDBJ whole genome shotgun (WGS) entry which is preliminary data.</text>
</comment>
<name>A0A2N5HSF7_9BACI</name>
<keyword evidence="2 6" id="KW-0349">Heme</keyword>
<evidence type="ECO:0000256" key="2">
    <source>
        <dbReference type="ARBA" id="ARBA00022617"/>
    </source>
</evidence>
<feature type="binding site" description="axial binding residue" evidence="7">
    <location>
        <position position="59"/>
    </location>
    <ligand>
        <name>heme c</name>
        <dbReference type="ChEBI" id="CHEBI:61717"/>
    </ligand>
    <ligandPart>
        <name>Fe</name>
        <dbReference type="ChEBI" id="CHEBI:18248"/>
    </ligandPart>
</feature>
<dbReference type="GO" id="GO:0009055">
    <property type="term" value="F:electron transfer activity"/>
    <property type="evidence" value="ECO:0007669"/>
    <property type="project" value="InterPro"/>
</dbReference>
<dbReference type="Pfam" id="PF13442">
    <property type="entry name" value="Cytochrome_CBB3"/>
    <property type="match status" value="1"/>
</dbReference>
<feature type="binding site" description="axial binding residue" evidence="7">
    <location>
        <position position="94"/>
    </location>
    <ligand>
        <name>heme c</name>
        <dbReference type="ChEBI" id="CHEBI:61717"/>
    </ligand>
    <ligandPart>
        <name>Fe</name>
        <dbReference type="ChEBI" id="CHEBI:18248"/>
    </ligandPart>
</feature>
<evidence type="ECO:0000256" key="7">
    <source>
        <dbReference type="PIRSR" id="PIRSR000025-2"/>
    </source>
</evidence>
<proteinExistence type="predicted"/>
<keyword evidence="3 7" id="KW-0479">Metal-binding</keyword>
<keyword evidence="8" id="KW-1133">Transmembrane helix</keyword>
<sequence length="115" mass="12301">MKKIWVTLGANVILAGLLVFLLFFYEGPQKQATNTAQDKGTSSADKAEQIVSSNCVTCHGQNLQGGAGPNLTKIGSKYSQSEIENIINHGRNAMPSGVISPDQAKVVAEWLAQKK</sequence>
<keyword evidence="11" id="KW-1185">Reference proteome</keyword>
<feature type="transmembrane region" description="Helical" evidence="8">
    <location>
        <begin position="6"/>
        <end position="25"/>
    </location>
</feature>
<dbReference type="PANTHER" id="PTHR37823:SF4">
    <property type="entry name" value="MENAQUINOL-CYTOCHROME C REDUCTASE CYTOCHROME B_C SUBUNIT"/>
    <property type="match status" value="1"/>
</dbReference>
<dbReference type="InterPro" id="IPR012218">
    <property type="entry name" value="Cyt_c_BACSU-c550-type"/>
</dbReference>
<organism evidence="10 11">
    <name type="scientific">Neobacillus cucumis</name>
    <dbReference type="NCBI Taxonomy" id="1740721"/>
    <lineage>
        <taxon>Bacteria</taxon>
        <taxon>Bacillati</taxon>
        <taxon>Bacillota</taxon>
        <taxon>Bacilli</taxon>
        <taxon>Bacillales</taxon>
        <taxon>Bacillaceae</taxon>
        <taxon>Neobacillus</taxon>
    </lineage>
</organism>
<dbReference type="SUPFAM" id="SSF46626">
    <property type="entry name" value="Cytochrome c"/>
    <property type="match status" value="1"/>
</dbReference>
<evidence type="ECO:0000256" key="6">
    <source>
        <dbReference type="PIRSR" id="PIRSR000025-1"/>
    </source>
</evidence>
<evidence type="ECO:0000256" key="5">
    <source>
        <dbReference type="ARBA" id="ARBA00023004"/>
    </source>
</evidence>
<feature type="domain" description="Cytochrome c" evidence="9">
    <location>
        <begin position="42"/>
        <end position="115"/>
    </location>
</feature>
<protein>
    <submittedName>
        <fullName evidence="10">Cytochrome C551</fullName>
    </submittedName>
</protein>
<keyword evidence="1" id="KW-0813">Transport</keyword>
<dbReference type="PIRSF" id="PIRSF000025">
    <property type="entry name" value="Cytc_Bsub_c550"/>
    <property type="match status" value="1"/>
</dbReference>
<gene>
    <name evidence="10" type="ORF">CVD27_03320</name>
</gene>
<reference evidence="10 11" key="1">
    <citation type="submission" date="2017-11" db="EMBL/GenBank/DDBJ databases">
        <title>Comparitive Functional Genomics of Dry Heat Resistant strains isolated from the Viking Spacecraft.</title>
        <authorList>
            <person name="Seuylemezian A."/>
            <person name="Cooper K."/>
            <person name="Vaishampayan P."/>
        </authorList>
    </citation>
    <scope>NUCLEOTIDE SEQUENCE [LARGE SCALE GENOMIC DNA]</scope>
    <source>
        <strain evidence="10 11">V32-6</strain>
    </source>
</reference>
<dbReference type="Gene3D" id="1.10.760.10">
    <property type="entry name" value="Cytochrome c-like domain"/>
    <property type="match status" value="1"/>
</dbReference>
<evidence type="ECO:0000256" key="1">
    <source>
        <dbReference type="ARBA" id="ARBA00022448"/>
    </source>
</evidence>
<dbReference type="InterPro" id="IPR009056">
    <property type="entry name" value="Cyt_c-like_dom"/>
</dbReference>
<evidence type="ECO:0000256" key="8">
    <source>
        <dbReference type="SAM" id="Phobius"/>
    </source>
</evidence>
<accession>A0A2N5HSF7</accession>
<keyword evidence="8" id="KW-0812">Transmembrane</keyword>
<dbReference type="OrthoDB" id="7933886at2"/>
<feature type="binding site" description="covalent" evidence="6">
    <location>
        <position position="58"/>
    </location>
    <ligand>
        <name>heme c</name>
        <dbReference type="ChEBI" id="CHEBI:61717"/>
    </ligand>
</feature>
<feature type="binding site" description="covalent" evidence="6">
    <location>
        <position position="55"/>
    </location>
    <ligand>
        <name>heme c</name>
        <dbReference type="ChEBI" id="CHEBI:61717"/>
    </ligand>
</feature>
<dbReference type="InterPro" id="IPR036909">
    <property type="entry name" value="Cyt_c-like_dom_sf"/>
</dbReference>
<keyword evidence="5 7" id="KW-0408">Iron</keyword>
<dbReference type="AlphaFoldDB" id="A0A2N5HSF7"/>
<comment type="PTM">
    <text evidence="6">Binds 1 heme c group covalently per subunit.</text>
</comment>